<keyword evidence="2" id="KW-1185">Reference proteome</keyword>
<dbReference type="Proteomes" id="UP000008063">
    <property type="component" value="Unassembled WGS sequence"/>
</dbReference>
<dbReference type="AlphaFoldDB" id="F8PTS1"/>
<reference evidence="2" key="1">
    <citation type="journal article" date="2011" name="Science">
        <title>The plant cell wall-decomposing machinery underlies the functional diversity of forest fungi.</title>
        <authorList>
            <person name="Eastwood D.C."/>
            <person name="Floudas D."/>
            <person name="Binder M."/>
            <person name="Majcherczyk A."/>
            <person name="Schneider P."/>
            <person name="Aerts A."/>
            <person name="Asiegbu F.O."/>
            <person name="Baker S.E."/>
            <person name="Barry K."/>
            <person name="Bendiksby M."/>
            <person name="Blumentritt M."/>
            <person name="Coutinho P.M."/>
            <person name="Cullen D."/>
            <person name="de Vries R.P."/>
            <person name="Gathman A."/>
            <person name="Goodell B."/>
            <person name="Henrissat B."/>
            <person name="Ihrmark K."/>
            <person name="Kauserud H."/>
            <person name="Kohler A."/>
            <person name="LaButti K."/>
            <person name="Lapidus A."/>
            <person name="Lavin J.L."/>
            <person name="Lee Y.-H."/>
            <person name="Lindquist E."/>
            <person name="Lilly W."/>
            <person name="Lucas S."/>
            <person name="Morin E."/>
            <person name="Murat C."/>
            <person name="Oguiza J.A."/>
            <person name="Park J."/>
            <person name="Pisabarro A.G."/>
            <person name="Riley R."/>
            <person name="Rosling A."/>
            <person name="Salamov A."/>
            <person name="Schmidt O."/>
            <person name="Schmutz J."/>
            <person name="Skrede I."/>
            <person name="Stenlid J."/>
            <person name="Wiebenga A."/>
            <person name="Xie X."/>
            <person name="Kuees U."/>
            <person name="Hibbett D.S."/>
            <person name="Hoffmeister D."/>
            <person name="Hoegberg N."/>
            <person name="Martin F."/>
            <person name="Grigoriev I.V."/>
            <person name="Watkinson S.C."/>
        </authorList>
    </citation>
    <scope>NUCLEOTIDE SEQUENCE [LARGE SCALE GENOMIC DNA]</scope>
    <source>
        <strain evidence="2">strain S7.3</strain>
    </source>
</reference>
<dbReference type="InParanoid" id="F8PTS1"/>
<protein>
    <submittedName>
        <fullName evidence="1">Uncharacterized protein</fullName>
    </submittedName>
</protein>
<accession>F8PTS1</accession>
<gene>
    <name evidence="1" type="ORF">SERLA73DRAFT_134265</name>
</gene>
<proteinExistence type="predicted"/>
<dbReference type="EMBL" id="GL945478">
    <property type="protein sequence ID" value="EGO01066.1"/>
    <property type="molecule type" value="Genomic_DNA"/>
</dbReference>
<name>F8PTS1_SERL3</name>
<evidence type="ECO:0000313" key="1">
    <source>
        <dbReference type="EMBL" id="EGO01066.1"/>
    </source>
</evidence>
<evidence type="ECO:0000313" key="2">
    <source>
        <dbReference type="Proteomes" id="UP000008063"/>
    </source>
</evidence>
<dbReference type="HOGENOM" id="CLU_3107856_0_0_1"/>
<sequence length="51" mass="5936">MTSHRFRSVKINNRKDMACLTALLSSWLRKLDIPSSGRGRRIVRLTVFVFT</sequence>
<organism evidence="2">
    <name type="scientific">Serpula lacrymans var. lacrymans (strain S7.3)</name>
    <name type="common">Dry rot fungus</name>
    <dbReference type="NCBI Taxonomy" id="936435"/>
    <lineage>
        <taxon>Eukaryota</taxon>
        <taxon>Fungi</taxon>
        <taxon>Dikarya</taxon>
        <taxon>Basidiomycota</taxon>
        <taxon>Agaricomycotina</taxon>
        <taxon>Agaricomycetes</taxon>
        <taxon>Agaricomycetidae</taxon>
        <taxon>Boletales</taxon>
        <taxon>Coniophorineae</taxon>
        <taxon>Serpulaceae</taxon>
        <taxon>Serpula</taxon>
    </lineage>
</organism>